<evidence type="ECO:0000256" key="5">
    <source>
        <dbReference type="ARBA" id="ARBA00022692"/>
    </source>
</evidence>
<feature type="transmembrane region" description="Helical" evidence="8">
    <location>
        <begin position="313"/>
        <end position="340"/>
    </location>
</feature>
<keyword evidence="5 8" id="KW-0812">Transmembrane</keyword>
<organism evidence="9 10">
    <name type="scientific">Candidatus Dormiibacter inghamiae</name>
    <dbReference type="NCBI Taxonomy" id="3127013"/>
    <lineage>
        <taxon>Bacteria</taxon>
        <taxon>Bacillati</taxon>
        <taxon>Candidatus Dormiibacterota</taxon>
        <taxon>Candidatus Dormibacteria</taxon>
        <taxon>Candidatus Dormibacterales</taxon>
        <taxon>Candidatus Dormibacteraceae</taxon>
        <taxon>Candidatus Dormiibacter</taxon>
    </lineage>
</organism>
<dbReference type="GO" id="GO:0012505">
    <property type="term" value="C:endomembrane system"/>
    <property type="evidence" value="ECO:0007669"/>
    <property type="project" value="UniProtKB-SubCell"/>
</dbReference>
<evidence type="ECO:0000256" key="6">
    <source>
        <dbReference type="ARBA" id="ARBA00022989"/>
    </source>
</evidence>
<comment type="subcellular location">
    <subcellularLocation>
        <location evidence="8">Cell membrane</location>
        <topology evidence="8">Multi-pass membrane protein</topology>
    </subcellularLocation>
    <subcellularLocation>
        <location evidence="1">Endomembrane system</location>
        <topology evidence="1">Multi-pass membrane protein</topology>
    </subcellularLocation>
</comment>
<feature type="transmembrane region" description="Helical" evidence="8">
    <location>
        <begin position="273"/>
        <end position="293"/>
    </location>
</feature>
<evidence type="ECO:0000256" key="4">
    <source>
        <dbReference type="ARBA" id="ARBA00022596"/>
    </source>
</evidence>
<dbReference type="RefSeq" id="WP_338176684.1">
    <property type="nucleotide sequence ID" value="NZ_JAEKNQ010000019.1"/>
</dbReference>
<gene>
    <name evidence="9" type="ORF">JF888_03645</name>
</gene>
<keyword evidence="7 8" id="KW-0472">Membrane</keyword>
<dbReference type="GO" id="GO:0015099">
    <property type="term" value="F:nickel cation transmembrane transporter activity"/>
    <property type="evidence" value="ECO:0007669"/>
    <property type="project" value="UniProtKB-UniRule"/>
</dbReference>
<comment type="similarity">
    <text evidence="2 8">Belongs to the NiCoT transporter (TC 2.A.52) family.</text>
</comment>
<dbReference type="InterPro" id="IPR011541">
    <property type="entry name" value="Ni/Co_transpt_high_affinity"/>
</dbReference>
<feature type="transmembrane region" description="Helical" evidence="8">
    <location>
        <begin position="190"/>
        <end position="211"/>
    </location>
</feature>
<evidence type="ECO:0000256" key="7">
    <source>
        <dbReference type="ARBA" id="ARBA00023136"/>
    </source>
</evidence>
<feature type="transmembrane region" description="Helical" evidence="8">
    <location>
        <begin position="87"/>
        <end position="112"/>
    </location>
</feature>
<accession>A0A934K5W8</accession>
<evidence type="ECO:0000256" key="1">
    <source>
        <dbReference type="ARBA" id="ARBA00004127"/>
    </source>
</evidence>
<feature type="transmembrane region" description="Helical" evidence="8">
    <location>
        <begin position="132"/>
        <end position="160"/>
    </location>
</feature>
<evidence type="ECO:0000256" key="3">
    <source>
        <dbReference type="ARBA" id="ARBA00022448"/>
    </source>
</evidence>
<feature type="transmembrane region" description="Helical" evidence="8">
    <location>
        <begin position="231"/>
        <end position="252"/>
    </location>
</feature>
<dbReference type="InterPro" id="IPR004688">
    <property type="entry name" value="Ni/Co_transpt"/>
</dbReference>
<keyword evidence="3 8" id="KW-0813">Transport</keyword>
<name>A0A934K5W8_9BACT</name>
<dbReference type="PANTHER" id="PTHR31611:SF0">
    <property type="entry name" value="HIGH-AFFINITY NICKEL TRANSPORT PROTEIN NIC1"/>
    <property type="match status" value="1"/>
</dbReference>
<feature type="transmembrane region" description="Helical" evidence="8">
    <location>
        <begin position="21"/>
        <end position="41"/>
    </location>
</feature>
<dbReference type="PANTHER" id="PTHR31611">
    <property type="entry name" value="HIGH-AFFINITY NICKEL TRANSPORT PROTEIN NIC1"/>
    <property type="match status" value="1"/>
</dbReference>
<dbReference type="Pfam" id="PF03824">
    <property type="entry name" value="NicO"/>
    <property type="match status" value="1"/>
</dbReference>
<comment type="caution">
    <text evidence="9">The sequence shown here is derived from an EMBL/GenBank/DDBJ whole genome shotgun (WGS) entry which is preliminary data.</text>
</comment>
<dbReference type="GO" id="GO:0005886">
    <property type="term" value="C:plasma membrane"/>
    <property type="evidence" value="ECO:0007669"/>
    <property type="project" value="UniProtKB-SubCell"/>
</dbReference>
<proteinExistence type="inferred from homology"/>
<protein>
    <recommendedName>
        <fullName evidence="8">Nickel/cobalt efflux system</fullName>
    </recommendedName>
</protein>
<dbReference type="AlphaFoldDB" id="A0A934K5W8"/>
<feature type="transmembrane region" description="Helical" evidence="8">
    <location>
        <begin position="47"/>
        <end position="64"/>
    </location>
</feature>
<evidence type="ECO:0000256" key="2">
    <source>
        <dbReference type="ARBA" id="ARBA00010892"/>
    </source>
</evidence>
<dbReference type="NCBIfam" id="TIGR00802">
    <property type="entry name" value="nico"/>
    <property type="match status" value="1"/>
</dbReference>
<evidence type="ECO:0000256" key="8">
    <source>
        <dbReference type="RuleBase" id="RU362101"/>
    </source>
</evidence>
<keyword evidence="6 8" id="KW-1133">Transmembrane helix</keyword>
<sequence length="356" mass="38467">MAVIAQSFGRAFDAHERGRLLGFYGGIALIHVVGWGALLTYGVGHPAFLGLGGLAYTFGLRHAFDADHISAIDNTTRKLLQEGKRPVGVGFFFSLGHSTVVFLIALALGLAVKTLVQGVVSENGQLKSLGGLIGTSVSGVFLVIIGLLNLMIFLGIVRIYRRMRQGNYDRDSLEHELITGGFMVRVFGRLFKFVGASWQMYPIGFLFGLGFDTASEVALLAISAGAAAQNLPFLAVVSLPIIFAAGMSLMDTTDGAFMSKAYAWAFSSPIRRVFYNLTVTGLSVFVALFVGVVELSQLLIGQLQLGGQPWDAIGALNFANMGFVIVGVFILTWILAFAVFRLRRVEDRWGQLVEKT</sequence>
<dbReference type="EMBL" id="JAEKNQ010000019">
    <property type="protein sequence ID" value="MBJ7602276.1"/>
    <property type="molecule type" value="Genomic_DNA"/>
</dbReference>
<keyword evidence="4" id="KW-0533">Nickel</keyword>
<reference evidence="9 10" key="1">
    <citation type="submission" date="2020-10" db="EMBL/GenBank/DDBJ databases">
        <title>Ca. Dormibacterota MAGs.</title>
        <authorList>
            <person name="Montgomery K."/>
        </authorList>
    </citation>
    <scope>NUCLEOTIDE SEQUENCE [LARGE SCALE GENOMIC DNA]</scope>
    <source>
        <strain evidence="9">SC8811_S16_3</strain>
    </source>
</reference>
<dbReference type="Proteomes" id="UP000620075">
    <property type="component" value="Unassembled WGS sequence"/>
</dbReference>
<evidence type="ECO:0000313" key="10">
    <source>
        <dbReference type="Proteomes" id="UP000620075"/>
    </source>
</evidence>
<evidence type="ECO:0000313" key="9">
    <source>
        <dbReference type="EMBL" id="MBJ7602276.1"/>
    </source>
</evidence>